<feature type="region of interest" description="Disordered" evidence="5">
    <location>
        <begin position="346"/>
        <end position="376"/>
    </location>
</feature>
<organism evidence="9">
    <name type="scientific">hydrothermal vent metagenome</name>
    <dbReference type="NCBI Taxonomy" id="652676"/>
    <lineage>
        <taxon>unclassified sequences</taxon>
        <taxon>metagenomes</taxon>
        <taxon>ecological metagenomes</taxon>
    </lineage>
</organism>
<dbReference type="Pfam" id="PF02412">
    <property type="entry name" value="TSP_3"/>
    <property type="match status" value="3"/>
</dbReference>
<dbReference type="Pfam" id="PF25023">
    <property type="entry name" value="TEN_YD-shell"/>
    <property type="match status" value="1"/>
</dbReference>
<dbReference type="InterPro" id="IPR056820">
    <property type="entry name" value="TEN_TTR-like"/>
</dbReference>
<evidence type="ECO:0000259" key="8">
    <source>
        <dbReference type="Pfam" id="PF25023"/>
    </source>
</evidence>
<dbReference type="EMBL" id="UOFQ01000108">
    <property type="protein sequence ID" value="VAW88823.1"/>
    <property type="molecule type" value="Genomic_DNA"/>
</dbReference>
<keyword evidence="3" id="KW-0677">Repeat</keyword>
<sequence length="1836" mass="194002">MLFNSQIRLSAVLFSLITLTACGGGSENNAPETPPTDDVTITATTTPAANAAGWHNSDTTVTFTCTGELNETNTCPTPVIVTAEGAGQAITGSVLDKAGNTLSTSITLNLDKTAPGLTINTPTPDSVQLNNPPSIEMTYSDANGVDANTLALQLDNQALGAACNKTATSANCLPSTGFSMGTRTLQASISDVAGNTTTAQVSFEQSILDTDGDGVSDNNDLCPGTAAGTPVDSNGCALVQLDTDIDGIADAVDQCPDTLAGEAVNSNGCAMSQLDTDSDGISDAVDQCPETPVGETVDANGCALSQLDSDSDGVSDAVDQCPNTESGEIVNANGCAMSQLDADNDGIADANDQCPGTPAGEAVNASGCSASQSGTLPADPATVAPALDPTIANTLASATAFLYSGANPIQTGVSAGTIEVRRAAVLRGEVSDRDDNPLSGVTVSIHNHPEFGQTLTRTDGIFDMAVNGGGLLTINYHKNGYLPVQRQLDTPWADYAIAETIVMIPLDSQVTTVDLSDTTQAFQVAQGNPVTDDDGTRQATLLFPQGITASMTLPDGSTQPLTTLNVRASEYTVGENGPQAMPGELPATSAYTYAVELSVDEAIAAGATRVDFDQPIPFYVDNFLDFPVGEIVPAGWYDREKVAWIPSDNGRIIGILAINAGMAAIDVDGSGSAADAAQLAELGITDAERVRLASLYTVGKSLWRTPITHFTPWDCNWPWGPPPDMERPPTPPVDNTTPDDTENECPGCIIQAQSQSLGERLPITGTPFELHYQSERMPGSTAARTLEIPLSGESVPASVTHIRLTIEVAGLVFKQSFGTAPNQKFTYVWDGKDIYGRPAKWQTAKISVDHYYRMFYYGGDRTGFVASFARAKEAGSVTFGSRGNRTVFSRQQWYRPLFGAARMPHLSNSALGNWGLDILHNYDPISKSLFRGDGSQRDFLDDTITTVVGTGIGGYSGDGGLATEASLAGPRDLAFAPDGSLYFTDTLNHRIRRVAPDGTISTVAGTGSEGYSGDGGLASLAQLTNPSRLALAPDGSLYFVDGARNLFSTGRYIRKVSVDGIITTLTGSAMSGKTADGEPAVSAMFTGIGDIAIHPDGRLYFFEGNTGYFTSARIRSINFDGTLTSVTGAGVGAGTGTGDEFSNGCLTEQGPADQARLGIPGALEFGPDGDLYFATINCEMGNSVVYRLGSDGTITALAGRFLNTNEDGFPALQTAFNATITSLAFGPDNSLYFSHSTNFPAFRDERVRRVNLTGIVSTVAGVGDFGFRGDGGPARLAALARPKAVAFSPDGSLYIADGANQRIRRVNSVIFSLADDETQIAALDGRQLFQFDKNGRHLRTFDTTTRAIIYQFRYDTEGLLSEIEDVDGNITRIERSGAMPTAIVAPDGQRTTLALNANGYLNLVTDPAGAQYSMGYTADGLMTNFTDRNGNNTIFTFNASGRLVQDVNAIDGGWILKRTALTNGYAVNMTSGENRINTFQVEYLPNGTRRHINTARDGSVTTIDYGNAVTTSTSSDGTVSIMTEGPDPRYGIQSPVLQSSTVTTVNGLSRSVTTDRQAVLADATDLLSHTSLTETVIVNGKETVSHYDTATQTTTVTTPENRTLTRVFNSQGKIVSTQAAGLTAVNYRYDTRGRLSEMTTGSGAETRNVQLAYDVNGNRATLANPLGQVTTTERDLLGRITRQIMTDGREINFTYDPNGNLTSLTPPGRMEHIFDYTTGDQEAAYTPPTTADVVSPATHYTYDRDKQLTNVTRPDGQEVTLSYHSDKGHLTTLAIPRGDYSYGYDATSGQLNSVSAPDGSNLVYTYDGFLLTNTTWSGAVTGMVSNSYNDDFQLVG</sequence>
<dbReference type="GO" id="GO:0005509">
    <property type="term" value="F:calcium ion binding"/>
    <property type="evidence" value="ECO:0007669"/>
    <property type="project" value="InterPro"/>
</dbReference>
<protein>
    <submittedName>
        <fullName evidence="9">Uncharacterized protein</fullName>
    </submittedName>
</protein>
<dbReference type="Gene3D" id="2.180.10.10">
    <property type="entry name" value="RHS repeat-associated core"/>
    <property type="match status" value="2"/>
</dbReference>
<evidence type="ECO:0000256" key="5">
    <source>
        <dbReference type="SAM" id="MobiDB-lite"/>
    </source>
</evidence>
<dbReference type="InterPro" id="IPR011042">
    <property type="entry name" value="6-blade_b-propeller_TolB-like"/>
</dbReference>
<dbReference type="GO" id="GO:0007155">
    <property type="term" value="P:cell adhesion"/>
    <property type="evidence" value="ECO:0007669"/>
    <property type="project" value="InterPro"/>
</dbReference>
<evidence type="ECO:0000256" key="3">
    <source>
        <dbReference type="ARBA" id="ARBA00022737"/>
    </source>
</evidence>
<evidence type="ECO:0000259" key="7">
    <source>
        <dbReference type="Pfam" id="PF25021"/>
    </source>
</evidence>
<dbReference type="InterPro" id="IPR056823">
    <property type="entry name" value="TEN-like_YD-shell"/>
</dbReference>
<keyword evidence="1" id="KW-0245">EGF-like domain</keyword>
<reference evidence="9" key="1">
    <citation type="submission" date="2018-06" db="EMBL/GenBank/DDBJ databases">
        <authorList>
            <person name="Zhirakovskaya E."/>
        </authorList>
    </citation>
    <scope>NUCLEOTIDE SEQUENCE</scope>
</reference>
<proteinExistence type="predicted"/>
<dbReference type="PANTHER" id="PTHR11219:SF69">
    <property type="entry name" value="TENEURIN-A"/>
    <property type="match status" value="1"/>
</dbReference>
<evidence type="ECO:0000259" key="6">
    <source>
        <dbReference type="Pfam" id="PF25020"/>
    </source>
</evidence>
<feature type="domain" description="Teneurin NHL" evidence="7">
    <location>
        <begin position="1073"/>
        <end position="1306"/>
    </location>
</feature>
<dbReference type="SUPFAM" id="SSF49464">
    <property type="entry name" value="Carboxypeptidase regulatory domain-like"/>
    <property type="match status" value="1"/>
</dbReference>
<dbReference type="Pfam" id="PF25021">
    <property type="entry name" value="TEN_NHL"/>
    <property type="match status" value="2"/>
</dbReference>
<dbReference type="SUPFAM" id="SSF101898">
    <property type="entry name" value="NHL repeat"/>
    <property type="match status" value="2"/>
</dbReference>
<evidence type="ECO:0000256" key="2">
    <source>
        <dbReference type="ARBA" id="ARBA00022729"/>
    </source>
</evidence>
<dbReference type="InterPro" id="IPR003367">
    <property type="entry name" value="Thrombospondin_3-like_rpt"/>
</dbReference>
<evidence type="ECO:0000256" key="1">
    <source>
        <dbReference type="ARBA" id="ARBA00022536"/>
    </source>
</evidence>
<feature type="domain" description="Teneurin NHL" evidence="7">
    <location>
        <begin position="1011"/>
        <end position="1070"/>
    </location>
</feature>
<dbReference type="InterPro" id="IPR056822">
    <property type="entry name" value="TEN_NHL"/>
</dbReference>
<gene>
    <name evidence="9" type="ORF">MNBD_GAMMA17-1284</name>
</gene>
<name>A0A3B0ZKQ5_9ZZZZ</name>
<dbReference type="SUPFAM" id="SSF103647">
    <property type="entry name" value="TSP type-3 repeat"/>
    <property type="match status" value="2"/>
</dbReference>
<dbReference type="Gene3D" id="4.10.1080.10">
    <property type="entry name" value="TSP type-3 repeat"/>
    <property type="match status" value="1"/>
</dbReference>
<keyword evidence="2" id="KW-0732">Signal</keyword>
<dbReference type="InterPro" id="IPR008969">
    <property type="entry name" value="CarboxyPept-like_regulatory"/>
</dbReference>
<feature type="compositionally biased region" description="Polar residues" evidence="5">
    <location>
        <begin position="366"/>
        <end position="375"/>
    </location>
</feature>
<feature type="domain" description="Teneurin-like YD-shell" evidence="8">
    <location>
        <begin position="1317"/>
        <end position="1834"/>
    </location>
</feature>
<dbReference type="Gene3D" id="2.120.10.30">
    <property type="entry name" value="TolB, C-terminal domain"/>
    <property type="match status" value="3"/>
</dbReference>
<dbReference type="Pfam" id="PF25020">
    <property type="entry name" value="TTR_TEN1-4"/>
    <property type="match status" value="1"/>
</dbReference>
<feature type="non-terminal residue" evidence="9">
    <location>
        <position position="1836"/>
    </location>
</feature>
<accession>A0A3B0ZKQ5</accession>
<dbReference type="PANTHER" id="PTHR11219">
    <property type="entry name" value="TENEURIN AND N-ACETYLGLUCOSAMINE-1-PHOSPHODIESTER ALPHA-N-ACETYLGLUCOSAMINIDASE"/>
    <property type="match status" value="1"/>
</dbReference>
<dbReference type="InterPro" id="IPR028974">
    <property type="entry name" value="TSP_type-3_rpt"/>
</dbReference>
<evidence type="ECO:0000256" key="4">
    <source>
        <dbReference type="ARBA" id="ARBA00023157"/>
    </source>
</evidence>
<feature type="domain" description="Teneurin TTR-like" evidence="6">
    <location>
        <begin position="420"/>
        <end position="503"/>
    </location>
</feature>
<dbReference type="InterPro" id="IPR051216">
    <property type="entry name" value="Teneurin"/>
</dbReference>
<evidence type="ECO:0000313" key="9">
    <source>
        <dbReference type="EMBL" id="VAW88823.1"/>
    </source>
</evidence>
<keyword evidence="4" id="KW-1015">Disulfide bond</keyword>